<dbReference type="OrthoDB" id="5854368at2759"/>
<keyword evidence="1" id="KW-0732">Signal</keyword>
<organism evidence="3 4">
    <name type="scientific">Ancylostoma duodenale</name>
    <dbReference type="NCBI Taxonomy" id="51022"/>
    <lineage>
        <taxon>Eukaryota</taxon>
        <taxon>Metazoa</taxon>
        <taxon>Ecdysozoa</taxon>
        <taxon>Nematoda</taxon>
        <taxon>Chromadorea</taxon>
        <taxon>Rhabditida</taxon>
        <taxon>Rhabditina</taxon>
        <taxon>Rhabditomorpha</taxon>
        <taxon>Strongyloidea</taxon>
        <taxon>Ancylostomatidae</taxon>
        <taxon>Ancylostomatinae</taxon>
        <taxon>Ancylostoma</taxon>
    </lineage>
</organism>
<dbReference type="PANTHER" id="PTHR21593:SF36">
    <property type="entry name" value="DUF148 DOMAIN-CONTAINING PROTEIN-RELATED"/>
    <property type="match status" value="1"/>
</dbReference>
<dbReference type="EMBL" id="KN746277">
    <property type="protein sequence ID" value="KIH51542.1"/>
    <property type="molecule type" value="Genomic_DNA"/>
</dbReference>
<sequence length="151" mass="17710">MCIRVASIAILVVALFLPGQSKLIHTIAKAIPRPFLDKVSDKAKAEFWDVVKDTSLTVKQVREKQLKWAEKYKVKDQLKEFYKDFEELSNKVDKAVVRFLASLTKLYYQYIRVADDGRTLNDILTRRKEMVDKNKKEFKIILDALLQFRKN</sequence>
<accession>A0A0C2CP47</accession>
<dbReference type="InterPro" id="IPR003677">
    <property type="entry name" value="ANIS5_cation-bd"/>
</dbReference>
<reference evidence="3 4" key="1">
    <citation type="submission" date="2013-12" db="EMBL/GenBank/DDBJ databases">
        <title>Draft genome of the parsitic nematode Ancylostoma duodenale.</title>
        <authorList>
            <person name="Mitreva M."/>
        </authorList>
    </citation>
    <scope>NUCLEOTIDE SEQUENCE [LARGE SCALE GENOMIC DNA]</scope>
    <source>
        <strain evidence="3 4">Zhejiang</strain>
    </source>
</reference>
<gene>
    <name evidence="3" type="ORF">ANCDUO_18372</name>
</gene>
<evidence type="ECO:0000256" key="1">
    <source>
        <dbReference type="SAM" id="SignalP"/>
    </source>
</evidence>
<keyword evidence="4" id="KW-1185">Reference proteome</keyword>
<proteinExistence type="predicted"/>
<dbReference type="Pfam" id="PF02520">
    <property type="entry name" value="ANIS5_cation-bd"/>
    <property type="match status" value="1"/>
</dbReference>
<evidence type="ECO:0000313" key="4">
    <source>
        <dbReference type="Proteomes" id="UP000054047"/>
    </source>
</evidence>
<evidence type="ECO:0000313" key="3">
    <source>
        <dbReference type="EMBL" id="KIH51542.1"/>
    </source>
</evidence>
<evidence type="ECO:0000259" key="2">
    <source>
        <dbReference type="Pfam" id="PF02520"/>
    </source>
</evidence>
<protein>
    <recommendedName>
        <fullName evidence="2">SXP/RAL-2 family protein Ani s 5-like cation-binding domain-containing protein</fullName>
    </recommendedName>
</protein>
<dbReference type="PANTHER" id="PTHR21593">
    <property type="entry name" value="PRION-LIKE- Q/N-RICH -DOMAIN-BEARING PROTEIN PROTEIN"/>
    <property type="match status" value="1"/>
</dbReference>
<dbReference type="InterPro" id="IPR052823">
    <property type="entry name" value="SXP/RAL-2_related"/>
</dbReference>
<name>A0A0C2CP47_9BILA</name>
<dbReference type="AlphaFoldDB" id="A0A0C2CP47"/>
<feature type="chain" id="PRO_5002146900" description="SXP/RAL-2 family protein Ani s 5-like cation-binding domain-containing protein" evidence="1">
    <location>
        <begin position="22"/>
        <end position="151"/>
    </location>
</feature>
<dbReference type="Proteomes" id="UP000054047">
    <property type="component" value="Unassembled WGS sequence"/>
</dbReference>
<feature type="domain" description="SXP/RAL-2 family protein Ani s 5-like cation-binding" evidence="2">
    <location>
        <begin position="43"/>
        <end position="141"/>
    </location>
</feature>
<feature type="signal peptide" evidence="1">
    <location>
        <begin position="1"/>
        <end position="21"/>
    </location>
</feature>